<comment type="caution">
    <text evidence="3">The sequence shown here is derived from an EMBL/GenBank/DDBJ whole genome shotgun (WGS) entry which is preliminary data.</text>
</comment>
<evidence type="ECO:0000313" key="4">
    <source>
        <dbReference type="Proteomes" id="UP000320475"/>
    </source>
</evidence>
<dbReference type="AlphaFoldDB" id="A0A507CNB9"/>
<accession>A0A507CNB9</accession>
<keyword evidence="2" id="KW-0732">Signal</keyword>
<feature type="signal peptide" evidence="2">
    <location>
        <begin position="1"/>
        <end position="23"/>
    </location>
</feature>
<sequence>MHFSGTSVSLVAIAILGTSSVLAQPGGMGGPGGMAGGMGGMGSMGGMGGPGSMMMSPGMMGPQQEPTGAGMHVSQAPDNGAPPSGPEGEGMHVAGGYGGGYGYTPYAYALGSNTNNFGLARKRYGVSNNAFGGTYYGSGFGNFANSGPYSGYGSLYGQNTQAFGLKDTIGNGRYYNAYAVAPYGGYGGY</sequence>
<organism evidence="3 4">
    <name type="scientific">Synchytrium endobioticum</name>
    <dbReference type="NCBI Taxonomy" id="286115"/>
    <lineage>
        <taxon>Eukaryota</taxon>
        <taxon>Fungi</taxon>
        <taxon>Fungi incertae sedis</taxon>
        <taxon>Chytridiomycota</taxon>
        <taxon>Chytridiomycota incertae sedis</taxon>
        <taxon>Chytridiomycetes</taxon>
        <taxon>Synchytriales</taxon>
        <taxon>Synchytriaceae</taxon>
        <taxon>Synchytrium</taxon>
    </lineage>
</organism>
<feature type="chain" id="PRO_5021245140" evidence="2">
    <location>
        <begin position="24"/>
        <end position="189"/>
    </location>
</feature>
<protein>
    <submittedName>
        <fullName evidence="3">Uncharacterized protein</fullName>
    </submittedName>
</protein>
<dbReference type="Proteomes" id="UP000320475">
    <property type="component" value="Unassembled WGS sequence"/>
</dbReference>
<dbReference type="VEuPathDB" id="FungiDB:SeMB42_g07357"/>
<reference evidence="3 4" key="1">
    <citation type="journal article" date="2019" name="Sci. Rep.">
        <title>Comparative genomics of chytrid fungi reveal insights into the obligate biotrophic and pathogenic lifestyle of Synchytrium endobioticum.</title>
        <authorList>
            <person name="van de Vossenberg B.T.L.H."/>
            <person name="Warris S."/>
            <person name="Nguyen H.D.T."/>
            <person name="van Gent-Pelzer M.P.E."/>
            <person name="Joly D.L."/>
            <person name="van de Geest H.C."/>
            <person name="Bonants P.J.M."/>
            <person name="Smith D.S."/>
            <person name="Levesque C.A."/>
            <person name="van der Lee T.A.J."/>
        </authorList>
    </citation>
    <scope>NUCLEOTIDE SEQUENCE [LARGE SCALE GENOMIC DNA]</scope>
    <source>
        <strain evidence="3 4">LEV6574</strain>
    </source>
</reference>
<gene>
    <name evidence="3" type="ORF">SeLEV6574_g06519</name>
</gene>
<evidence type="ECO:0000313" key="3">
    <source>
        <dbReference type="EMBL" id="TPX40632.1"/>
    </source>
</evidence>
<evidence type="ECO:0000256" key="1">
    <source>
        <dbReference type="SAM" id="MobiDB-lite"/>
    </source>
</evidence>
<name>A0A507CNB9_9FUNG</name>
<proteinExistence type="predicted"/>
<dbReference type="EMBL" id="QEAM01000375">
    <property type="protein sequence ID" value="TPX40632.1"/>
    <property type="molecule type" value="Genomic_DNA"/>
</dbReference>
<evidence type="ECO:0000256" key="2">
    <source>
        <dbReference type="SAM" id="SignalP"/>
    </source>
</evidence>
<feature type="region of interest" description="Disordered" evidence="1">
    <location>
        <begin position="61"/>
        <end position="89"/>
    </location>
</feature>